<dbReference type="Pfam" id="PF13692">
    <property type="entry name" value="Glyco_trans_1_4"/>
    <property type="match status" value="1"/>
</dbReference>
<dbReference type="GO" id="GO:0016757">
    <property type="term" value="F:glycosyltransferase activity"/>
    <property type="evidence" value="ECO:0007669"/>
    <property type="project" value="UniProtKB-KW"/>
</dbReference>
<evidence type="ECO:0000313" key="4">
    <source>
        <dbReference type="EMBL" id="MBM3318820.1"/>
    </source>
</evidence>
<dbReference type="Gene3D" id="3.40.50.2000">
    <property type="entry name" value="Glycogen Phosphorylase B"/>
    <property type="match status" value="1"/>
</dbReference>
<comment type="similarity">
    <text evidence="1">Belongs to the glycosyltransferase group 1 family. Glycosyltransferase 4 subfamily.</text>
</comment>
<keyword evidence="2" id="KW-0328">Glycosyltransferase</keyword>
<dbReference type="SUPFAM" id="SSF53756">
    <property type="entry name" value="UDP-Glycosyltransferase/glycogen phosphorylase"/>
    <property type="match status" value="1"/>
</dbReference>
<dbReference type="AlphaFoldDB" id="A0A937XBL9"/>
<keyword evidence="3" id="KW-0808">Transferase</keyword>
<organism evidence="4 5">
    <name type="scientific">Eiseniibacteriota bacterium</name>
    <dbReference type="NCBI Taxonomy" id="2212470"/>
    <lineage>
        <taxon>Bacteria</taxon>
        <taxon>Candidatus Eiseniibacteriota</taxon>
    </lineage>
</organism>
<evidence type="ECO:0000256" key="1">
    <source>
        <dbReference type="ARBA" id="ARBA00009481"/>
    </source>
</evidence>
<dbReference type="Proteomes" id="UP000748308">
    <property type="component" value="Unassembled WGS sequence"/>
</dbReference>
<dbReference type="EMBL" id="VGIY01000500">
    <property type="protein sequence ID" value="MBM3318820.1"/>
    <property type="molecule type" value="Genomic_DNA"/>
</dbReference>
<comment type="caution">
    <text evidence="4">The sequence shown here is derived from an EMBL/GenBank/DDBJ whole genome shotgun (WGS) entry which is preliminary data.</text>
</comment>
<dbReference type="PANTHER" id="PTHR12526:SF640">
    <property type="entry name" value="COLANIC ACID BIOSYNTHESIS GLYCOSYLTRANSFERASE WCAL-RELATED"/>
    <property type="match status" value="1"/>
</dbReference>
<proteinExistence type="inferred from homology"/>
<sequence length="474" mass="50178">MRVAFVADPSSPHTRPWVEAFAERGHEVFLFSPHKRPPPQDLPGRIAAPLAGSLSGRIAAPLAGSLSGRTAAPLAGALPGEATAESASHPRGRRAWRDPGKLRAITRALRLVPAFRRWLAQTHPDRLVALRFQPEGYLASWGGLRPYAIMSWGQDVLRFARVHPLHRLICRKAARRAALLIGETEPVVAALRGLAGADALLAGERTQGIRPPVRIELGWTGIDTAFWRPPAAGERAAARGALAAAHSSWRPWLERAEAGEPLLLSPRSVDRHGHQRELILALARLVGRGRAAAGDDPAPGLSGGAGASGAGAPPANCPLPILLQLGAGDPGERGACARLVERLGLGDRVHRLGVIGGDDLRRLYWVSDVAASLWSPDGLSQALLQALACGLTPVAADIPGNAAWLEEGRAGLLADPRDVEELAARLAFALEHPEWRAEAAARGRGIVTARADRAVEMGRLVELVLAMPDAGGAR</sequence>
<protein>
    <submittedName>
        <fullName evidence="4">Glycosyltransferase</fullName>
    </submittedName>
</protein>
<evidence type="ECO:0000313" key="5">
    <source>
        <dbReference type="Proteomes" id="UP000748308"/>
    </source>
</evidence>
<gene>
    <name evidence="4" type="ORF">FJY75_13305</name>
</gene>
<evidence type="ECO:0000256" key="3">
    <source>
        <dbReference type="ARBA" id="ARBA00022679"/>
    </source>
</evidence>
<accession>A0A937XBL9</accession>
<reference evidence="4" key="1">
    <citation type="submission" date="2019-03" db="EMBL/GenBank/DDBJ databases">
        <title>Lake Tanganyika Metagenome-Assembled Genomes (MAGs).</title>
        <authorList>
            <person name="Tran P."/>
        </authorList>
    </citation>
    <scope>NUCLEOTIDE SEQUENCE</scope>
    <source>
        <strain evidence="4">M_DeepCast_400m_m2_100</strain>
    </source>
</reference>
<evidence type="ECO:0000256" key="2">
    <source>
        <dbReference type="ARBA" id="ARBA00022676"/>
    </source>
</evidence>
<name>A0A937XBL9_UNCEI</name>
<dbReference type="PANTHER" id="PTHR12526">
    <property type="entry name" value="GLYCOSYLTRANSFERASE"/>
    <property type="match status" value="1"/>
</dbReference>